<name>A0A811PNL6_9POAL</name>
<feature type="region of interest" description="Disordered" evidence="6">
    <location>
        <begin position="43"/>
        <end position="86"/>
    </location>
</feature>
<gene>
    <name evidence="9" type="ORF">NCGR_LOCUS33148</name>
</gene>
<feature type="domain" description="Ion transport" evidence="8">
    <location>
        <begin position="184"/>
        <end position="369"/>
    </location>
</feature>
<evidence type="ECO:0000256" key="4">
    <source>
        <dbReference type="ARBA" id="ARBA00023136"/>
    </source>
</evidence>
<dbReference type="PANTHER" id="PTHR45651:SF11">
    <property type="entry name" value="CYCLIC NUCLEOTIDE-GATED ION CHANNEL 20, CHLOROPLASTIC-RELATED"/>
    <property type="match status" value="1"/>
</dbReference>
<dbReference type="AlphaFoldDB" id="A0A811PNL6"/>
<evidence type="ECO:0000313" key="9">
    <source>
        <dbReference type="EMBL" id="CAD6249316.1"/>
    </source>
</evidence>
<organism evidence="9 10">
    <name type="scientific">Miscanthus lutarioriparius</name>
    <dbReference type="NCBI Taxonomy" id="422564"/>
    <lineage>
        <taxon>Eukaryota</taxon>
        <taxon>Viridiplantae</taxon>
        <taxon>Streptophyta</taxon>
        <taxon>Embryophyta</taxon>
        <taxon>Tracheophyta</taxon>
        <taxon>Spermatophyta</taxon>
        <taxon>Magnoliopsida</taxon>
        <taxon>Liliopsida</taxon>
        <taxon>Poales</taxon>
        <taxon>Poaceae</taxon>
        <taxon>PACMAD clade</taxon>
        <taxon>Panicoideae</taxon>
        <taxon>Andropogonodae</taxon>
        <taxon>Andropogoneae</taxon>
        <taxon>Saccharinae</taxon>
        <taxon>Miscanthus</taxon>
    </lineage>
</organism>
<evidence type="ECO:0000259" key="8">
    <source>
        <dbReference type="Pfam" id="PF00520"/>
    </source>
</evidence>
<dbReference type="GO" id="GO:0016020">
    <property type="term" value="C:membrane"/>
    <property type="evidence" value="ECO:0007669"/>
    <property type="project" value="UniProtKB-SubCell"/>
</dbReference>
<comment type="subcellular location">
    <subcellularLocation>
        <location evidence="1">Membrane</location>
        <topology evidence="1">Multi-pass membrane protein</topology>
    </subcellularLocation>
</comment>
<accession>A0A811PNL6</accession>
<protein>
    <recommendedName>
        <fullName evidence="8">Ion transport domain-containing protein</fullName>
    </recommendedName>
</protein>
<evidence type="ECO:0000313" key="10">
    <source>
        <dbReference type="Proteomes" id="UP000604825"/>
    </source>
</evidence>
<keyword evidence="5" id="KW-0406">Ion transport</keyword>
<dbReference type="Proteomes" id="UP000604825">
    <property type="component" value="Unassembled WGS sequence"/>
</dbReference>
<comment type="caution">
    <text evidence="9">The sequence shown here is derived from an EMBL/GenBank/DDBJ whole genome shotgun (WGS) entry which is preliminary data.</text>
</comment>
<dbReference type="GO" id="GO:0005216">
    <property type="term" value="F:monoatomic ion channel activity"/>
    <property type="evidence" value="ECO:0007669"/>
    <property type="project" value="InterPro"/>
</dbReference>
<keyword evidence="4 7" id="KW-0472">Membrane</keyword>
<dbReference type="InterPro" id="IPR005821">
    <property type="entry name" value="Ion_trans_dom"/>
</dbReference>
<feature type="transmembrane region" description="Helical" evidence="7">
    <location>
        <begin position="267"/>
        <end position="294"/>
    </location>
</feature>
<evidence type="ECO:0000256" key="7">
    <source>
        <dbReference type="SAM" id="Phobius"/>
    </source>
</evidence>
<evidence type="ECO:0000256" key="1">
    <source>
        <dbReference type="ARBA" id="ARBA00004141"/>
    </source>
</evidence>
<keyword evidence="5" id="KW-0813">Transport</keyword>
<evidence type="ECO:0000256" key="5">
    <source>
        <dbReference type="ARBA" id="ARBA00023303"/>
    </source>
</evidence>
<dbReference type="Pfam" id="PF00520">
    <property type="entry name" value="Ion_trans"/>
    <property type="match status" value="1"/>
</dbReference>
<dbReference type="Gene3D" id="1.10.287.70">
    <property type="match status" value="1"/>
</dbReference>
<dbReference type="OrthoDB" id="421226at2759"/>
<keyword evidence="5" id="KW-0407">Ion channel</keyword>
<feature type="transmembrane region" description="Helical" evidence="7">
    <location>
        <begin position="345"/>
        <end position="366"/>
    </location>
</feature>
<sequence>MTDQERDDVPMLLRNVELPRFPLRSTSMCIPVRDDEYEEDTFVPHTGPLFVQPPTQTAPGIPFTSRDTPDRLPRPSQGKQVSKRHAIMPEEIRGNRWSYSGQVPKNEHLMMSGPLGQCDNADCVNCPPACRNKRHFQRGSNALDNKIHNILYGHSGGWKKKIEQIMAYIPIMNPHAKPVQQWNQFFVISCLIAIFIDPLFFFLLSVRQDGNCIVLNWNFATGLAVVRSVTDAIYFLHMLLQFRLAYVAPESRVVGAGDLVDEPKKVAIHYLCGYFFLDFFVVLPLPQVMILLVVPKVGLSAANYAKNLLRATVLLQYVPRIIRFVPLLDGQSANGFIFESAWANFVINLLMFVLAGHVVGSCWYLFSLQQISTLAGNLVPSYFVWEVLFTMAIIGLGLLLFALLIGNMQNFLQALGRRRLEMQLRRRDVEKWMSHRRLPEDLRRLLCRTY</sequence>
<keyword evidence="2 7" id="KW-0812">Transmembrane</keyword>
<feature type="transmembrane region" description="Helical" evidence="7">
    <location>
        <begin position="382"/>
        <end position="405"/>
    </location>
</feature>
<evidence type="ECO:0000256" key="2">
    <source>
        <dbReference type="ARBA" id="ARBA00022692"/>
    </source>
</evidence>
<reference evidence="9" key="1">
    <citation type="submission" date="2020-10" db="EMBL/GenBank/DDBJ databases">
        <authorList>
            <person name="Han B."/>
            <person name="Lu T."/>
            <person name="Zhao Q."/>
            <person name="Huang X."/>
            <person name="Zhao Y."/>
        </authorList>
    </citation>
    <scope>NUCLEOTIDE SEQUENCE</scope>
</reference>
<evidence type="ECO:0000256" key="6">
    <source>
        <dbReference type="SAM" id="MobiDB-lite"/>
    </source>
</evidence>
<proteinExistence type="predicted"/>
<dbReference type="SUPFAM" id="SSF81324">
    <property type="entry name" value="Voltage-gated potassium channels"/>
    <property type="match status" value="1"/>
</dbReference>
<keyword evidence="10" id="KW-1185">Reference proteome</keyword>
<feature type="transmembrane region" description="Helical" evidence="7">
    <location>
        <begin position="215"/>
        <end position="236"/>
    </location>
</feature>
<dbReference type="PANTHER" id="PTHR45651">
    <property type="entry name" value="CYCLIC NUCLEOTIDE-GATED ION CHANNEL 15-RELATED-RELATED"/>
    <property type="match status" value="1"/>
</dbReference>
<keyword evidence="3 7" id="KW-1133">Transmembrane helix</keyword>
<dbReference type="EMBL" id="CAJGYO010000008">
    <property type="protein sequence ID" value="CAD6249316.1"/>
    <property type="molecule type" value="Genomic_DNA"/>
</dbReference>
<feature type="transmembrane region" description="Helical" evidence="7">
    <location>
        <begin position="182"/>
        <end position="203"/>
    </location>
</feature>
<evidence type="ECO:0000256" key="3">
    <source>
        <dbReference type="ARBA" id="ARBA00022989"/>
    </source>
</evidence>